<feature type="region of interest" description="Disordered" evidence="1">
    <location>
        <begin position="219"/>
        <end position="245"/>
    </location>
</feature>
<evidence type="ECO:0000313" key="3">
    <source>
        <dbReference type="Proteomes" id="UP000593571"/>
    </source>
</evidence>
<dbReference type="EMBL" id="JACASE010000002">
    <property type="protein sequence ID" value="KAF6493877.1"/>
    <property type="molecule type" value="Genomic_DNA"/>
</dbReference>
<sequence>MADSFSYSNCADTKDCSSESNLSLSVGCYPCEDTFSSENTLSCDNTSSKGPSIHFVPPAQGTWRTENIGRLLRRRDQIQDDLEQFCKLRIPLAWDVDMGSNDSDSIANWGLHGDDQWIDRFPREETHMTLSKLDTLVQKLEKFLENQKDDTDDESVFPESFQEKDFQLSSSSPPDMAEVSHQEHETCQELPNFDVTENEDVIRFLQIPPRLQEREHAEMIGRGSQRTSTTETASSSDQPLENDTHSSTQALFCLNFRWVFRWLRQQVLSSFGGREHPEKTAEHPHQLTQKKRLSQRSKRIQPQESLELGHPVSPSF</sequence>
<evidence type="ECO:0000313" key="2">
    <source>
        <dbReference type="EMBL" id="KAF6493877.1"/>
    </source>
</evidence>
<protein>
    <submittedName>
        <fullName evidence="2">Uncharacterized protein</fullName>
    </submittedName>
</protein>
<feature type="compositionally biased region" description="Basic residues" evidence="1">
    <location>
        <begin position="288"/>
        <end position="299"/>
    </location>
</feature>
<feature type="compositionally biased region" description="Polar residues" evidence="1">
    <location>
        <begin position="224"/>
        <end position="245"/>
    </location>
</feature>
<feature type="region of interest" description="Disordered" evidence="1">
    <location>
        <begin position="274"/>
        <end position="316"/>
    </location>
</feature>
<comment type="caution">
    <text evidence="2">The sequence shown here is derived from an EMBL/GenBank/DDBJ whole genome shotgun (WGS) entry which is preliminary data.</text>
</comment>
<reference evidence="2 3" key="1">
    <citation type="journal article" date="2020" name="Nature">
        <title>Six reference-quality genomes reveal evolution of bat adaptations.</title>
        <authorList>
            <person name="Jebb D."/>
            <person name="Huang Z."/>
            <person name="Pippel M."/>
            <person name="Hughes G.M."/>
            <person name="Lavrichenko K."/>
            <person name="Devanna P."/>
            <person name="Winkler S."/>
            <person name="Jermiin L.S."/>
            <person name="Skirmuntt E.C."/>
            <person name="Katzourakis A."/>
            <person name="Burkitt-Gray L."/>
            <person name="Ray D.A."/>
            <person name="Sullivan K.A.M."/>
            <person name="Roscito J.G."/>
            <person name="Kirilenko B.M."/>
            <person name="Davalos L.M."/>
            <person name="Corthals A.P."/>
            <person name="Power M.L."/>
            <person name="Jones G."/>
            <person name="Ransome R.D."/>
            <person name="Dechmann D.K.N."/>
            <person name="Locatelli A.G."/>
            <person name="Puechmaille S.J."/>
            <person name="Fedrigo O."/>
            <person name="Jarvis E.D."/>
            <person name="Hiller M."/>
            <person name="Vernes S.C."/>
            <person name="Myers E.W."/>
            <person name="Teeling E.C."/>
        </authorList>
    </citation>
    <scope>NUCLEOTIDE SEQUENCE [LARGE SCALE GENOMIC DNA]</scope>
    <source>
        <strain evidence="2">MRouAeg1</strain>
        <tissue evidence="2">Muscle</tissue>
    </source>
</reference>
<dbReference type="PANTHER" id="PTHR36462">
    <property type="entry name" value="CHROMOSOME 12 OPEN READING FRAME 71"/>
    <property type="match status" value="1"/>
</dbReference>
<gene>
    <name evidence="2" type="ORF">HJG63_001684</name>
</gene>
<dbReference type="Pfam" id="PF15480">
    <property type="entry name" value="DUF4640"/>
    <property type="match status" value="1"/>
</dbReference>
<dbReference type="AlphaFoldDB" id="A0A7J8JAK6"/>
<evidence type="ECO:0000256" key="1">
    <source>
        <dbReference type="SAM" id="MobiDB-lite"/>
    </source>
</evidence>
<proteinExistence type="predicted"/>
<dbReference type="InterPro" id="IPR027908">
    <property type="entry name" value="DUF4640"/>
</dbReference>
<keyword evidence="3" id="KW-1185">Reference proteome</keyword>
<feature type="compositionally biased region" description="Basic and acidic residues" evidence="1">
    <location>
        <begin position="274"/>
        <end position="285"/>
    </location>
</feature>
<accession>A0A7J8JAK6</accession>
<organism evidence="2 3">
    <name type="scientific">Rousettus aegyptiacus</name>
    <name type="common">Egyptian fruit bat</name>
    <name type="synonym">Pteropus aegyptiacus</name>
    <dbReference type="NCBI Taxonomy" id="9407"/>
    <lineage>
        <taxon>Eukaryota</taxon>
        <taxon>Metazoa</taxon>
        <taxon>Chordata</taxon>
        <taxon>Craniata</taxon>
        <taxon>Vertebrata</taxon>
        <taxon>Euteleostomi</taxon>
        <taxon>Mammalia</taxon>
        <taxon>Eutheria</taxon>
        <taxon>Laurasiatheria</taxon>
        <taxon>Chiroptera</taxon>
        <taxon>Yinpterochiroptera</taxon>
        <taxon>Pteropodoidea</taxon>
        <taxon>Pteropodidae</taxon>
        <taxon>Rousettinae</taxon>
        <taxon>Rousettus</taxon>
    </lineage>
</organism>
<dbReference type="PANTHER" id="PTHR36462:SF1">
    <property type="entry name" value="CHROMOSOME 12 OPEN READING FRAME 71"/>
    <property type="match status" value="1"/>
</dbReference>
<name>A0A7J8JAK6_ROUAE</name>
<dbReference type="Proteomes" id="UP000593571">
    <property type="component" value="Unassembled WGS sequence"/>
</dbReference>